<name>A0A318SXE4_9HYPH</name>
<organism evidence="1 2">
    <name type="scientific">Phyllobacterium leguminum</name>
    <dbReference type="NCBI Taxonomy" id="314237"/>
    <lineage>
        <taxon>Bacteria</taxon>
        <taxon>Pseudomonadati</taxon>
        <taxon>Pseudomonadota</taxon>
        <taxon>Alphaproteobacteria</taxon>
        <taxon>Hyphomicrobiales</taxon>
        <taxon>Phyllobacteriaceae</taxon>
        <taxon>Phyllobacterium</taxon>
    </lineage>
</organism>
<accession>A0A318SXE4</accession>
<evidence type="ECO:0000313" key="1">
    <source>
        <dbReference type="EMBL" id="PYE86673.1"/>
    </source>
</evidence>
<protein>
    <submittedName>
        <fullName evidence="1">Uncharacterized protein</fullName>
    </submittedName>
</protein>
<comment type="caution">
    <text evidence="1">The sequence shown here is derived from an EMBL/GenBank/DDBJ whole genome shotgun (WGS) entry which is preliminary data.</text>
</comment>
<sequence>MNLQILRKTDRHVEAKDSACSSLDKNLIRELTPEEMVLISGGQRSGGGVGGGRLG</sequence>
<dbReference type="RefSeq" id="WP_181418443.1">
    <property type="nucleotide sequence ID" value="NZ_QJTF01000021.1"/>
</dbReference>
<dbReference type="EMBL" id="QJTF01000021">
    <property type="protein sequence ID" value="PYE86673.1"/>
    <property type="molecule type" value="Genomic_DNA"/>
</dbReference>
<dbReference type="AlphaFoldDB" id="A0A318SXE4"/>
<keyword evidence="2" id="KW-1185">Reference proteome</keyword>
<dbReference type="Proteomes" id="UP000247454">
    <property type="component" value="Unassembled WGS sequence"/>
</dbReference>
<reference evidence="1 2" key="1">
    <citation type="submission" date="2018-06" db="EMBL/GenBank/DDBJ databases">
        <title>Genomic Encyclopedia of Type Strains, Phase III (KMG-III): the genomes of soil and plant-associated and newly described type strains.</title>
        <authorList>
            <person name="Whitman W."/>
        </authorList>
    </citation>
    <scope>NUCLEOTIDE SEQUENCE [LARGE SCALE GENOMIC DNA]</scope>
    <source>
        <strain evidence="1 2">ORS 1419</strain>
    </source>
</reference>
<proteinExistence type="predicted"/>
<gene>
    <name evidence="1" type="ORF">C7477_12138</name>
</gene>
<evidence type="ECO:0000313" key="2">
    <source>
        <dbReference type="Proteomes" id="UP000247454"/>
    </source>
</evidence>